<sequence length="58" mass="6279">MGETVCVGFGISIQALSDKGRIEISSTQFVTVRLTLCLYLDGIPLDFGSSESLVWIIV</sequence>
<proteinExistence type="predicted"/>
<reference evidence="1" key="2">
    <citation type="submission" date="2020-09" db="EMBL/GenBank/DDBJ databases">
        <authorList>
            <person name="Sun Q."/>
            <person name="Zhou Y."/>
        </authorList>
    </citation>
    <scope>NUCLEOTIDE SEQUENCE</scope>
    <source>
        <strain evidence="1">CGMCC 1.7086</strain>
    </source>
</reference>
<dbReference type="EMBL" id="BMLS01000001">
    <property type="protein sequence ID" value="GGO65661.1"/>
    <property type="molecule type" value="Genomic_DNA"/>
</dbReference>
<accession>A0A917YVM8</accession>
<name>A0A917YVM8_9ALTE</name>
<keyword evidence="2" id="KW-1185">Reference proteome</keyword>
<dbReference type="Proteomes" id="UP000606935">
    <property type="component" value="Unassembled WGS sequence"/>
</dbReference>
<protein>
    <submittedName>
        <fullName evidence="1">Uncharacterized protein</fullName>
    </submittedName>
</protein>
<evidence type="ECO:0000313" key="1">
    <source>
        <dbReference type="EMBL" id="GGO65661.1"/>
    </source>
</evidence>
<comment type="caution">
    <text evidence="1">The sequence shown here is derived from an EMBL/GenBank/DDBJ whole genome shotgun (WGS) entry which is preliminary data.</text>
</comment>
<gene>
    <name evidence="1" type="ORF">GCM10010982_07990</name>
</gene>
<dbReference type="AlphaFoldDB" id="A0A917YVM8"/>
<evidence type="ECO:0000313" key="2">
    <source>
        <dbReference type="Proteomes" id="UP000606935"/>
    </source>
</evidence>
<reference evidence="1" key="1">
    <citation type="journal article" date="2014" name="Int. J. Syst. Evol. Microbiol.">
        <title>Complete genome sequence of Corynebacterium casei LMG S-19264T (=DSM 44701T), isolated from a smear-ripened cheese.</title>
        <authorList>
            <consortium name="US DOE Joint Genome Institute (JGI-PGF)"/>
            <person name="Walter F."/>
            <person name="Albersmeier A."/>
            <person name="Kalinowski J."/>
            <person name="Ruckert C."/>
        </authorList>
    </citation>
    <scope>NUCLEOTIDE SEQUENCE</scope>
    <source>
        <strain evidence="1">CGMCC 1.7086</strain>
    </source>
</reference>
<organism evidence="1 2">
    <name type="scientific">Bowmanella pacifica</name>
    <dbReference type="NCBI Taxonomy" id="502051"/>
    <lineage>
        <taxon>Bacteria</taxon>
        <taxon>Pseudomonadati</taxon>
        <taxon>Pseudomonadota</taxon>
        <taxon>Gammaproteobacteria</taxon>
        <taxon>Alteromonadales</taxon>
        <taxon>Alteromonadaceae</taxon>
        <taxon>Bowmanella</taxon>
    </lineage>
</organism>